<name>A0ABS4C8T1_9PSED</name>
<accession>A0ABS4C8T1</accession>
<dbReference type="EMBL" id="JAFFZW010000006">
    <property type="protein sequence ID" value="MBP0946992.1"/>
    <property type="molecule type" value="Genomic_DNA"/>
</dbReference>
<reference evidence="1 2" key="1">
    <citation type="journal article" date="2022" name="Syst. Appl. Microbiol.">
        <title>Pseudomonas alliivorans sp. nov., a plant-pathogenic bacterium isolated from onion foliage in Georgia, USA.</title>
        <authorList>
            <person name="Zhao M."/>
            <person name="Tyson C."/>
            <person name="Chen H.C."/>
            <person name="Paudel S."/>
            <person name="Gitaitis R."/>
            <person name="Kvitko B."/>
            <person name="Dutta B."/>
        </authorList>
    </citation>
    <scope>NUCLEOTIDE SEQUENCE [LARGE SCALE GENOMIC DNA]</scope>
    <source>
        <strain evidence="1 2">20GA0068</strain>
    </source>
</reference>
<comment type="caution">
    <text evidence="1">The sequence shown here is derived from an EMBL/GenBank/DDBJ whole genome shotgun (WGS) entry which is preliminary data.</text>
</comment>
<dbReference type="RefSeq" id="WP_210042708.1">
    <property type="nucleotide sequence ID" value="NZ_JAFFZW010000006.1"/>
</dbReference>
<proteinExistence type="predicted"/>
<organism evidence="1 2">
    <name type="scientific">Pseudomonas alliivorans</name>
    <dbReference type="NCBI Taxonomy" id="2810613"/>
    <lineage>
        <taxon>Bacteria</taxon>
        <taxon>Pseudomonadati</taxon>
        <taxon>Pseudomonadota</taxon>
        <taxon>Gammaproteobacteria</taxon>
        <taxon>Pseudomonadales</taxon>
        <taxon>Pseudomonadaceae</taxon>
        <taxon>Pseudomonas</taxon>
    </lineage>
</organism>
<evidence type="ECO:0000313" key="2">
    <source>
        <dbReference type="Proteomes" id="UP000673197"/>
    </source>
</evidence>
<protein>
    <submittedName>
        <fullName evidence="1">Uncharacterized protein</fullName>
    </submittedName>
</protein>
<keyword evidence="2" id="KW-1185">Reference proteome</keyword>
<evidence type="ECO:0000313" key="1">
    <source>
        <dbReference type="EMBL" id="MBP0946992.1"/>
    </source>
</evidence>
<dbReference type="Proteomes" id="UP000673197">
    <property type="component" value="Unassembled WGS sequence"/>
</dbReference>
<gene>
    <name evidence="1" type="ORF">JTJ32_16840</name>
</gene>
<sequence>MSIDYMFFDYREEQYTSMFRIWAIAETLDLNSKGRNVLTLNKALLIDLIVKNPSLFRRTCEFLSGKGTARMVGDVLYSTHVDKSHRARQKDFLAKVLLLHKDGAVNFFREEEDYYLRCLQPLPISEDESLVHLKSQLVAIKGILSKSDAIIEKMILGAE</sequence>